<organism evidence="1 2">
    <name type="scientific">Streptomyces netropsis</name>
    <name type="common">Streptoverticillium netropsis</name>
    <dbReference type="NCBI Taxonomy" id="55404"/>
    <lineage>
        <taxon>Bacteria</taxon>
        <taxon>Bacillati</taxon>
        <taxon>Actinomycetota</taxon>
        <taxon>Actinomycetes</taxon>
        <taxon>Kitasatosporales</taxon>
        <taxon>Streptomycetaceae</taxon>
        <taxon>Streptomyces</taxon>
    </lineage>
</organism>
<protein>
    <submittedName>
        <fullName evidence="1">Uncharacterized protein</fullName>
    </submittedName>
</protein>
<proteinExistence type="predicted"/>
<reference evidence="1 2" key="1">
    <citation type="submission" date="2020-08" db="EMBL/GenBank/DDBJ databases">
        <title>Genomic Encyclopedia of Type Strains, Phase III (KMG-III): the genomes of soil and plant-associated and newly described type strains.</title>
        <authorList>
            <person name="Whitman W."/>
        </authorList>
    </citation>
    <scope>NUCLEOTIDE SEQUENCE [LARGE SCALE GENOMIC DNA]</scope>
    <source>
        <strain evidence="1 2">CECT 3265</strain>
    </source>
</reference>
<evidence type="ECO:0000313" key="2">
    <source>
        <dbReference type="Proteomes" id="UP000556436"/>
    </source>
</evidence>
<accession>A0A7W7LD44</accession>
<gene>
    <name evidence="1" type="ORF">FHS38_004080</name>
</gene>
<dbReference type="EMBL" id="JACHJG010000008">
    <property type="protein sequence ID" value="MBB4888012.1"/>
    <property type="molecule type" value="Genomic_DNA"/>
</dbReference>
<comment type="caution">
    <text evidence="1">The sequence shown here is derived from an EMBL/GenBank/DDBJ whole genome shotgun (WGS) entry which is preliminary data.</text>
</comment>
<dbReference type="Proteomes" id="UP000556436">
    <property type="component" value="Unassembled WGS sequence"/>
</dbReference>
<dbReference type="RefSeq" id="WP_184735306.1">
    <property type="nucleotide sequence ID" value="NZ_BMRW01000008.1"/>
</dbReference>
<dbReference type="AlphaFoldDB" id="A0A7W7LD44"/>
<name>A0A7W7LD44_STRNE</name>
<evidence type="ECO:0000313" key="1">
    <source>
        <dbReference type="EMBL" id="MBB4888012.1"/>
    </source>
</evidence>
<keyword evidence="2" id="KW-1185">Reference proteome</keyword>
<sequence>MTTITAVGTDWDAIRMPRYLGLAAAAHLGDALGTVIVEPGERRMYVLVPPGTAGRWDFPDTHALGEDSYLPLPPASRSEPPGPYWLTPPGYRWKLTDPDDLRSALTAASQPPL</sequence>